<dbReference type="NCBIfam" id="NF008931">
    <property type="entry name" value="PRK12288.1"/>
    <property type="match status" value="1"/>
</dbReference>
<dbReference type="SUPFAM" id="SSF52540">
    <property type="entry name" value="P-loop containing nucleoside triphosphate hydrolases"/>
    <property type="match status" value="1"/>
</dbReference>
<accession>A0ABT5U4Y5</accession>
<reference evidence="7 8" key="1">
    <citation type="submission" date="2022-11" db="EMBL/GenBank/DDBJ databases">
        <title>Spartinivicinus poritis sp. nov., isolated from scleractinian coral Porites lutea.</title>
        <authorList>
            <person name="Zhang G."/>
            <person name="Cai L."/>
            <person name="Wei Q."/>
        </authorList>
    </citation>
    <scope>NUCLEOTIDE SEQUENCE [LARGE SCALE GENOMIC DNA]</scope>
    <source>
        <strain evidence="7 8">A2-2</strain>
    </source>
</reference>
<feature type="binding site" evidence="3">
    <location>
        <position position="304"/>
    </location>
    <ligand>
        <name>Zn(2+)</name>
        <dbReference type="ChEBI" id="CHEBI:29105"/>
    </ligand>
</feature>
<dbReference type="PANTHER" id="PTHR32120:SF11">
    <property type="entry name" value="SMALL RIBOSOMAL SUBUNIT BIOGENESIS GTPASE RSGA 1, MITOCHONDRIAL-RELATED"/>
    <property type="match status" value="1"/>
</dbReference>
<dbReference type="GO" id="GO:0016787">
    <property type="term" value="F:hydrolase activity"/>
    <property type="evidence" value="ECO:0007669"/>
    <property type="project" value="UniProtKB-KW"/>
</dbReference>
<dbReference type="InterPro" id="IPR012340">
    <property type="entry name" value="NA-bd_OB-fold"/>
</dbReference>
<dbReference type="Proteomes" id="UP001528823">
    <property type="component" value="Unassembled WGS sequence"/>
</dbReference>
<dbReference type="HAMAP" id="MF_01820">
    <property type="entry name" value="GTPase_RsgA"/>
    <property type="match status" value="1"/>
</dbReference>
<feature type="binding site" evidence="3">
    <location>
        <position position="299"/>
    </location>
    <ligand>
        <name>Zn(2+)</name>
        <dbReference type="ChEBI" id="CHEBI:29105"/>
    </ligand>
</feature>
<evidence type="ECO:0000259" key="5">
    <source>
        <dbReference type="PROSITE" id="PS50936"/>
    </source>
</evidence>
<protein>
    <recommendedName>
        <fullName evidence="3">Small ribosomal subunit biogenesis GTPase RsgA</fullName>
        <ecNumber evidence="3">3.6.1.-</ecNumber>
    </recommendedName>
</protein>
<comment type="similarity">
    <text evidence="3">Belongs to the TRAFAC class YlqF/YawG GTPase family. RsgA subfamily.</text>
</comment>
<dbReference type="InterPro" id="IPR027417">
    <property type="entry name" value="P-loop_NTPase"/>
</dbReference>
<keyword evidence="3" id="KW-0699">rRNA-binding</keyword>
<evidence type="ECO:0000256" key="3">
    <source>
        <dbReference type="HAMAP-Rule" id="MF_01820"/>
    </source>
</evidence>
<feature type="region of interest" description="Disordered" evidence="4">
    <location>
        <begin position="18"/>
        <end position="45"/>
    </location>
</feature>
<comment type="caution">
    <text evidence="7">The sequence shown here is derived from an EMBL/GenBank/DDBJ whole genome shotgun (WGS) entry which is preliminary data.</text>
</comment>
<keyword evidence="8" id="KW-1185">Reference proteome</keyword>
<dbReference type="PANTHER" id="PTHR32120">
    <property type="entry name" value="SMALL RIBOSOMAL SUBUNIT BIOGENESIS GTPASE RSGA"/>
    <property type="match status" value="1"/>
</dbReference>
<evidence type="ECO:0000313" key="7">
    <source>
        <dbReference type="EMBL" id="MDE1461280.1"/>
    </source>
</evidence>
<comment type="subcellular location">
    <subcellularLocation>
        <location evidence="3">Cytoplasm</location>
    </subcellularLocation>
</comment>
<dbReference type="Gene3D" id="3.40.50.300">
    <property type="entry name" value="P-loop containing nucleotide triphosphate hydrolases"/>
    <property type="match status" value="1"/>
</dbReference>
<feature type="domain" description="EngC GTPase" evidence="5">
    <location>
        <begin position="122"/>
        <end position="273"/>
    </location>
</feature>
<dbReference type="NCBIfam" id="TIGR00157">
    <property type="entry name" value="ribosome small subunit-dependent GTPase A"/>
    <property type="match status" value="1"/>
</dbReference>
<dbReference type="CDD" id="cd01854">
    <property type="entry name" value="YjeQ_EngC"/>
    <property type="match status" value="1"/>
</dbReference>
<gene>
    <name evidence="3 7" type="primary">rsgA</name>
    <name evidence="7" type="ORF">ORQ98_04800</name>
</gene>
<dbReference type="InterPro" id="IPR004881">
    <property type="entry name" value="Ribosome_biogen_GTPase_RsgA"/>
</dbReference>
<dbReference type="PROSITE" id="PS50936">
    <property type="entry name" value="ENGC_GTPASE"/>
    <property type="match status" value="1"/>
</dbReference>
<evidence type="ECO:0000313" key="8">
    <source>
        <dbReference type="Proteomes" id="UP001528823"/>
    </source>
</evidence>
<name>A0ABT5U4Y5_9GAMM</name>
<dbReference type="InterPro" id="IPR010914">
    <property type="entry name" value="RsgA_GTPase_dom"/>
</dbReference>
<dbReference type="EC" id="3.6.1.-" evidence="3"/>
<keyword evidence="3" id="KW-0862">Zinc</keyword>
<keyword evidence="1 3" id="KW-0547">Nucleotide-binding</keyword>
<proteinExistence type="inferred from homology"/>
<keyword evidence="3" id="KW-0479">Metal-binding</keyword>
<evidence type="ECO:0000256" key="4">
    <source>
        <dbReference type="SAM" id="MobiDB-lite"/>
    </source>
</evidence>
<comment type="subunit">
    <text evidence="3">Monomer. Associates with 30S ribosomal subunit, binds 16S rRNA.</text>
</comment>
<dbReference type="EMBL" id="JAPMOU010000004">
    <property type="protein sequence ID" value="MDE1461280.1"/>
    <property type="molecule type" value="Genomic_DNA"/>
</dbReference>
<sequence length="344" mass="38058">MSKRRLNRRQAWRIEKIQQERAKRAEKKGDSFEQQLTSGKLGPEQHGLITTHYGTQIDVEPLNQPGARYRCHIRANLPALVTGDQIVWRAGADFTGVVVASLPRKSLLSRPDSRGQLKPVAANIDYIVIVVAPRPTPYANLIDRYLVAAELTDIEPVILLNKTDLLTTEPELEAPLAEMLKIYSDIGYQVLQASTTLEHGLDQLTTLLDAHTSVFVGQSGVGKSSLVNMLLPDVEAKVGDLSAVSGKGTHTTTAATLFHFPTGGKLIDSPGIREFALWSMDRFTLAQGFKEFREVLGLCKFRNCQHEQEPGCALRQAVKDGKIHPDRVASFKHIAQSLEDNNSY</sequence>
<feature type="binding site" evidence="3">
    <location>
        <begin position="161"/>
        <end position="164"/>
    </location>
    <ligand>
        <name>GTP</name>
        <dbReference type="ChEBI" id="CHEBI:37565"/>
    </ligand>
</feature>
<keyword evidence="3" id="KW-0963">Cytoplasm</keyword>
<dbReference type="PROSITE" id="PS51721">
    <property type="entry name" value="G_CP"/>
    <property type="match status" value="1"/>
</dbReference>
<dbReference type="Pfam" id="PF03193">
    <property type="entry name" value="RsgA_GTPase"/>
    <property type="match status" value="1"/>
</dbReference>
<feature type="binding site" evidence="3">
    <location>
        <position position="306"/>
    </location>
    <ligand>
        <name>Zn(2+)</name>
        <dbReference type="ChEBI" id="CHEBI:29105"/>
    </ligand>
</feature>
<keyword evidence="3" id="KW-0690">Ribosome biogenesis</keyword>
<dbReference type="InterPro" id="IPR030378">
    <property type="entry name" value="G_CP_dom"/>
</dbReference>
<dbReference type="Gene3D" id="2.40.50.140">
    <property type="entry name" value="Nucleic acid-binding proteins"/>
    <property type="match status" value="1"/>
</dbReference>
<keyword evidence="3 7" id="KW-0378">Hydrolase</keyword>
<evidence type="ECO:0000256" key="1">
    <source>
        <dbReference type="ARBA" id="ARBA00022741"/>
    </source>
</evidence>
<comment type="function">
    <text evidence="3">One of several proteins that assist in the late maturation steps of the functional core of the 30S ribosomal subunit. Helps release RbfA from mature subunits. May play a role in the assembly of ribosomal proteins into the subunit. Circularly permuted GTPase that catalyzes slow GTP hydrolysis, GTPase activity is stimulated by the 30S ribosomal subunit.</text>
</comment>
<feature type="binding site" evidence="3">
    <location>
        <begin position="217"/>
        <end position="225"/>
    </location>
    <ligand>
        <name>GTP</name>
        <dbReference type="ChEBI" id="CHEBI:37565"/>
    </ligand>
</feature>
<evidence type="ECO:0000256" key="2">
    <source>
        <dbReference type="ARBA" id="ARBA00023134"/>
    </source>
</evidence>
<comment type="cofactor">
    <cofactor evidence="3">
        <name>Zn(2+)</name>
        <dbReference type="ChEBI" id="CHEBI:29105"/>
    </cofactor>
    <text evidence="3">Binds 1 zinc ion per subunit.</text>
</comment>
<feature type="compositionally biased region" description="Basic and acidic residues" evidence="4">
    <location>
        <begin position="18"/>
        <end position="31"/>
    </location>
</feature>
<feature type="binding site" evidence="3">
    <location>
        <position position="312"/>
    </location>
    <ligand>
        <name>Zn(2+)</name>
        <dbReference type="ChEBI" id="CHEBI:29105"/>
    </ligand>
</feature>
<keyword evidence="3" id="KW-0694">RNA-binding</keyword>
<dbReference type="Gene3D" id="1.10.40.50">
    <property type="entry name" value="Probable gtpase engc, domain 3"/>
    <property type="match status" value="1"/>
</dbReference>
<dbReference type="RefSeq" id="WP_274687643.1">
    <property type="nucleotide sequence ID" value="NZ_JAPMOU010000004.1"/>
</dbReference>
<organism evidence="7 8">
    <name type="scientific">Spartinivicinus poritis</name>
    <dbReference type="NCBI Taxonomy" id="2994640"/>
    <lineage>
        <taxon>Bacteria</taxon>
        <taxon>Pseudomonadati</taxon>
        <taxon>Pseudomonadota</taxon>
        <taxon>Gammaproteobacteria</taxon>
        <taxon>Oceanospirillales</taxon>
        <taxon>Zooshikellaceae</taxon>
        <taxon>Spartinivicinus</taxon>
    </lineage>
</organism>
<keyword evidence="2 3" id="KW-0342">GTP-binding</keyword>
<evidence type="ECO:0000259" key="6">
    <source>
        <dbReference type="PROSITE" id="PS51721"/>
    </source>
</evidence>
<feature type="domain" description="CP-type G" evidence="6">
    <location>
        <begin position="114"/>
        <end position="275"/>
    </location>
</feature>